<reference evidence="2" key="1">
    <citation type="submission" date="2012-06" db="EMBL/GenBank/DDBJ databases">
        <title>The genome sequence of Coniosporium apollinis CBS 100218.</title>
        <authorList>
            <consortium name="The Broad Institute Genome Sequencing Platform"/>
            <person name="Cuomo C."/>
            <person name="Gorbushina A."/>
            <person name="Noack S."/>
            <person name="Walker B."/>
            <person name="Young S.K."/>
            <person name="Zeng Q."/>
            <person name="Gargeya S."/>
            <person name="Fitzgerald M."/>
            <person name="Haas B."/>
            <person name="Abouelleil A."/>
            <person name="Alvarado L."/>
            <person name="Arachchi H.M."/>
            <person name="Berlin A.M."/>
            <person name="Chapman S.B."/>
            <person name="Goldberg J."/>
            <person name="Griggs A."/>
            <person name="Gujja S."/>
            <person name="Hansen M."/>
            <person name="Howarth C."/>
            <person name="Imamovic A."/>
            <person name="Larimer J."/>
            <person name="McCowan C."/>
            <person name="Montmayeur A."/>
            <person name="Murphy C."/>
            <person name="Neiman D."/>
            <person name="Pearson M."/>
            <person name="Priest M."/>
            <person name="Roberts A."/>
            <person name="Saif S."/>
            <person name="Shea T."/>
            <person name="Sisk P."/>
            <person name="Sykes S."/>
            <person name="Wortman J."/>
            <person name="Nusbaum C."/>
            <person name="Birren B."/>
        </authorList>
    </citation>
    <scope>NUCLEOTIDE SEQUENCE [LARGE SCALE GENOMIC DNA]</scope>
    <source>
        <strain evidence="2">CBS 100218</strain>
    </source>
</reference>
<accession>R7Z6U1</accession>
<dbReference type="RefSeq" id="XP_007785227.1">
    <property type="nucleotide sequence ID" value="XM_007787037.1"/>
</dbReference>
<dbReference type="Proteomes" id="UP000016924">
    <property type="component" value="Unassembled WGS sequence"/>
</dbReference>
<protein>
    <submittedName>
        <fullName evidence="1">Uncharacterized protein</fullName>
    </submittedName>
</protein>
<gene>
    <name evidence="1" type="ORF">W97_09174</name>
</gene>
<sequence length="247" mass="27286">MSKEESVLDWDLTFTADEDAEEELADEPEPINKALITDETIKQCRIIASVRCVEYGMIGTAPGKMSPALLLVFAFAFHPFSSRIKQADVDLQFDNGIIAILQPETVDDSESELSVRNKLYGSFSIGHDPVHLDLGAERETERTIKFALRIRGSGRDTDVATWTLKENPQLKEGIHLGFTAVVILESEGEVNVNLEVRAKIGVTAKNVLGIRKIITRKQKSFDGKTALGIRPETLKIDEGIFKTGSQA</sequence>
<dbReference type="HOGENOM" id="CLU_1086020_0_0_1"/>
<organism evidence="1 2">
    <name type="scientific">Coniosporium apollinis (strain CBS 100218)</name>
    <name type="common">Rock-inhabiting black yeast</name>
    <dbReference type="NCBI Taxonomy" id="1168221"/>
    <lineage>
        <taxon>Eukaryota</taxon>
        <taxon>Fungi</taxon>
        <taxon>Dikarya</taxon>
        <taxon>Ascomycota</taxon>
        <taxon>Pezizomycotina</taxon>
        <taxon>Dothideomycetes</taxon>
        <taxon>Dothideomycetes incertae sedis</taxon>
        <taxon>Coniosporium</taxon>
    </lineage>
</organism>
<dbReference type="GeneID" id="19906485"/>
<dbReference type="EMBL" id="JH767640">
    <property type="protein sequence ID" value="EON69910.1"/>
    <property type="molecule type" value="Genomic_DNA"/>
</dbReference>
<dbReference type="OMA" id="IMVEFIP"/>
<evidence type="ECO:0000313" key="1">
    <source>
        <dbReference type="EMBL" id="EON69910.1"/>
    </source>
</evidence>
<evidence type="ECO:0000313" key="2">
    <source>
        <dbReference type="Proteomes" id="UP000016924"/>
    </source>
</evidence>
<name>R7Z6U1_CONA1</name>
<dbReference type="OrthoDB" id="5310698at2759"/>
<keyword evidence="2" id="KW-1185">Reference proteome</keyword>
<dbReference type="AlphaFoldDB" id="R7Z6U1"/>
<proteinExistence type="predicted"/>